<dbReference type="InterPro" id="IPR028978">
    <property type="entry name" value="Chorismate_lyase_/UTRA_dom_sf"/>
</dbReference>
<dbReference type="GO" id="GO:0045892">
    <property type="term" value="P:negative regulation of DNA-templated transcription"/>
    <property type="evidence" value="ECO:0007669"/>
    <property type="project" value="TreeGrafter"/>
</dbReference>
<accession>A0A645A153</accession>
<gene>
    <name evidence="5" type="primary">yurK_2</name>
    <name evidence="5" type="ORF">SDC9_93626</name>
</gene>
<dbReference type="SMART" id="SM00345">
    <property type="entry name" value="HTH_GNTR"/>
    <property type="match status" value="1"/>
</dbReference>
<dbReference type="GO" id="GO:0003700">
    <property type="term" value="F:DNA-binding transcription factor activity"/>
    <property type="evidence" value="ECO:0007669"/>
    <property type="project" value="InterPro"/>
</dbReference>
<keyword evidence="2" id="KW-0238">DNA-binding</keyword>
<dbReference type="PANTHER" id="PTHR44846:SF1">
    <property type="entry name" value="MANNOSYL-D-GLYCERATE TRANSPORT_METABOLISM SYSTEM REPRESSOR MNGR-RELATED"/>
    <property type="match status" value="1"/>
</dbReference>
<dbReference type="Pfam" id="PF00392">
    <property type="entry name" value="GntR"/>
    <property type="match status" value="1"/>
</dbReference>
<evidence type="ECO:0000256" key="3">
    <source>
        <dbReference type="ARBA" id="ARBA00023163"/>
    </source>
</evidence>
<dbReference type="InterPro" id="IPR011663">
    <property type="entry name" value="UTRA"/>
</dbReference>
<sequence length="241" mass="26723">MNIHLQPTSVPAYVEIYNSLFSDIVNGVYPQGECLPGEIALAQKYNVSRNTLRQAMAILCEDGLLVRARGKGTLVVEKKEEPKNASSSNPLTAFPTVAIDKTEISYNFTPPTDIAQAKLALGKSDILLASYLVYQSGDVVVGYSFVQVPVKLLSQLQVDVSSADAMNRFLNESLYAAASHQNITFKLIFVNETETEYLRVEEGAPVHLLECILYSADGTPLARCKHYMRPEYYKISYTVRV</sequence>
<reference evidence="5" key="1">
    <citation type="submission" date="2019-08" db="EMBL/GenBank/DDBJ databases">
        <authorList>
            <person name="Kucharzyk K."/>
            <person name="Murdoch R.W."/>
            <person name="Higgins S."/>
            <person name="Loffler F."/>
        </authorList>
    </citation>
    <scope>NUCLEOTIDE SEQUENCE</scope>
</reference>
<dbReference type="Pfam" id="PF07702">
    <property type="entry name" value="UTRA"/>
    <property type="match status" value="1"/>
</dbReference>
<dbReference type="EMBL" id="VSSQ01011476">
    <property type="protein sequence ID" value="MPM46919.1"/>
    <property type="molecule type" value="Genomic_DNA"/>
</dbReference>
<name>A0A645A153_9ZZZZ</name>
<dbReference type="PANTHER" id="PTHR44846">
    <property type="entry name" value="MANNOSYL-D-GLYCERATE TRANSPORT/METABOLISM SYSTEM REPRESSOR MNGR-RELATED"/>
    <property type="match status" value="1"/>
</dbReference>
<dbReference type="SUPFAM" id="SSF64288">
    <property type="entry name" value="Chorismate lyase-like"/>
    <property type="match status" value="1"/>
</dbReference>
<evidence type="ECO:0000256" key="2">
    <source>
        <dbReference type="ARBA" id="ARBA00023125"/>
    </source>
</evidence>
<dbReference type="PRINTS" id="PR00035">
    <property type="entry name" value="HTHGNTR"/>
</dbReference>
<dbReference type="InterPro" id="IPR036388">
    <property type="entry name" value="WH-like_DNA-bd_sf"/>
</dbReference>
<dbReference type="Gene3D" id="3.40.1410.10">
    <property type="entry name" value="Chorismate lyase-like"/>
    <property type="match status" value="1"/>
</dbReference>
<keyword evidence="3" id="KW-0804">Transcription</keyword>
<dbReference type="AlphaFoldDB" id="A0A645A153"/>
<dbReference type="InterPro" id="IPR000524">
    <property type="entry name" value="Tscrpt_reg_HTH_GntR"/>
</dbReference>
<dbReference type="CDD" id="cd07377">
    <property type="entry name" value="WHTH_GntR"/>
    <property type="match status" value="1"/>
</dbReference>
<dbReference type="InterPro" id="IPR050679">
    <property type="entry name" value="Bact_HTH_transcr_reg"/>
</dbReference>
<dbReference type="Gene3D" id="1.10.10.10">
    <property type="entry name" value="Winged helix-like DNA-binding domain superfamily/Winged helix DNA-binding domain"/>
    <property type="match status" value="1"/>
</dbReference>
<keyword evidence="1" id="KW-0805">Transcription regulation</keyword>
<dbReference type="PROSITE" id="PS50949">
    <property type="entry name" value="HTH_GNTR"/>
    <property type="match status" value="1"/>
</dbReference>
<dbReference type="SUPFAM" id="SSF46785">
    <property type="entry name" value="Winged helix' DNA-binding domain"/>
    <property type="match status" value="1"/>
</dbReference>
<comment type="caution">
    <text evidence="5">The sequence shown here is derived from an EMBL/GenBank/DDBJ whole genome shotgun (WGS) entry which is preliminary data.</text>
</comment>
<evidence type="ECO:0000259" key="4">
    <source>
        <dbReference type="PROSITE" id="PS50949"/>
    </source>
</evidence>
<protein>
    <submittedName>
        <fullName evidence="5">Putative HTH-type transcriptional regulator YurK</fullName>
    </submittedName>
</protein>
<organism evidence="5">
    <name type="scientific">bioreactor metagenome</name>
    <dbReference type="NCBI Taxonomy" id="1076179"/>
    <lineage>
        <taxon>unclassified sequences</taxon>
        <taxon>metagenomes</taxon>
        <taxon>ecological metagenomes</taxon>
    </lineage>
</organism>
<proteinExistence type="predicted"/>
<dbReference type="GO" id="GO:0003677">
    <property type="term" value="F:DNA binding"/>
    <property type="evidence" value="ECO:0007669"/>
    <property type="project" value="UniProtKB-KW"/>
</dbReference>
<dbReference type="InterPro" id="IPR036390">
    <property type="entry name" value="WH_DNA-bd_sf"/>
</dbReference>
<evidence type="ECO:0000256" key="1">
    <source>
        <dbReference type="ARBA" id="ARBA00023015"/>
    </source>
</evidence>
<feature type="domain" description="HTH gntR-type" evidence="4">
    <location>
        <begin position="10"/>
        <end position="78"/>
    </location>
</feature>
<evidence type="ECO:0000313" key="5">
    <source>
        <dbReference type="EMBL" id="MPM46919.1"/>
    </source>
</evidence>